<evidence type="ECO:0000313" key="18">
    <source>
        <dbReference type="Ensembl" id="ENSSRHP00000088287.1"/>
    </source>
</evidence>
<dbReference type="SUPFAM" id="SSF57196">
    <property type="entry name" value="EGF/Laminin"/>
    <property type="match status" value="2"/>
</dbReference>
<feature type="disulfide bond" evidence="14">
    <location>
        <begin position="771"/>
        <end position="783"/>
    </location>
</feature>
<dbReference type="Ensembl" id="ENSSRHT00000090667.1">
    <property type="protein sequence ID" value="ENSSRHP00000088287.1"/>
    <property type="gene ID" value="ENSSRHG00000043652.1"/>
</dbReference>
<feature type="disulfide bond" evidence="14">
    <location>
        <begin position="778"/>
        <end position="796"/>
    </location>
</feature>
<evidence type="ECO:0000256" key="2">
    <source>
        <dbReference type="ARBA" id="ARBA00004308"/>
    </source>
</evidence>
<dbReference type="InterPro" id="IPR000742">
    <property type="entry name" value="EGF"/>
</dbReference>
<dbReference type="PROSITE" id="PS00022">
    <property type="entry name" value="EGF_1"/>
    <property type="match status" value="1"/>
</dbReference>
<keyword evidence="12" id="KW-0325">Glycoprotein</keyword>
<dbReference type="InterPro" id="IPR002172">
    <property type="entry name" value="LDrepeatLR_classA_rpt"/>
</dbReference>
<dbReference type="GO" id="GO:0016324">
    <property type="term" value="C:apical plasma membrane"/>
    <property type="evidence" value="ECO:0007669"/>
    <property type="project" value="TreeGrafter"/>
</dbReference>
<dbReference type="GO" id="GO:0042562">
    <property type="term" value="F:hormone binding"/>
    <property type="evidence" value="ECO:0007669"/>
    <property type="project" value="TreeGrafter"/>
</dbReference>
<keyword evidence="9 16" id="KW-0472">Membrane</keyword>
<dbReference type="PANTHER" id="PTHR22722">
    <property type="entry name" value="LOW-DENSITY LIPOPROTEIN RECEPTOR-RELATED PROTEIN 2-RELATED"/>
    <property type="match status" value="1"/>
</dbReference>
<feature type="disulfide bond" evidence="14">
    <location>
        <begin position="811"/>
        <end position="823"/>
    </location>
</feature>
<dbReference type="Pfam" id="PF00058">
    <property type="entry name" value="Ldl_recept_b"/>
    <property type="match status" value="1"/>
</dbReference>
<evidence type="ECO:0000256" key="10">
    <source>
        <dbReference type="ARBA" id="ARBA00023157"/>
    </source>
</evidence>
<evidence type="ECO:0000259" key="17">
    <source>
        <dbReference type="PROSITE" id="PS50026"/>
    </source>
</evidence>
<protein>
    <submittedName>
        <fullName evidence="18">Low-density lipoprotein receptor-related protein 2-like</fullName>
    </submittedName>
</protein>
<dbReference type="GO" id="GO:0005509">
    <property type="term" value="F:calcium ion binding"/>
    <property type="evidence" value="ECO:0007669"/>
    <property type="project" value="InterPro"/>
</dbReference>
<dbReference type="CDD" id="cd00054">
    <property type="entry name" value="EGF_CA"/>
    <property type="match status" value="1"/>
</dbReference>
<evidence type="ECO:0000256" key="13">
    <source>
        <dbReference type="PROSITE-ProRule" id="PRU00076"/>
    </source>
</evidence>
<dbReference type="SMART" id="SM00135">
    <property type="entry name" value="LY"/>
    <property type="match status" value="7"/>
</dbReference>
<keyword evidence="7" id="KW-0677">Repeat</keyword>
<dbReference type="SMART" id="SM00179">
    <property type="entry name" value="EGF_CA"/>
    <property type="match status" value="3"/>
</dbReference>
<feature type="repeat" description="LDL-receptor class B" evidence="15">
    <location>
        <begin position="1147"/>
        <end position="1190"/>
    </location>
</feature>
<evidence type="ECO:0000256" key="11">
    <source>
        <dbReference type="ARBA" id="ARBA00023170"/>
    </source>
</evidence>
<dbReference type="InterPro" id="IPR036055">
    <property type="entry name" value="LDL_receptor-like_sf"/>
</dbReference>
<dbReference type="GO" id="GO:0043235">
    <property type="term" value="C:receptor complex"/>
    <property type="evidence" value="ECO:0007669"/>
    <property type="project" value="TreeGrafter"/>
</dbReference>
<evidence type="ECO:0000313" key="19">
    <source>
        <dbReference type="Proteomes" id="UP000472270"/>
    </source>
</evidence>
<feature type="disulfide bond" evidence="14">
    <location>
        <begin position="624"/>
        <end position="639"/>
    </location>
</feature>
<evidence type="ECO:0000256" key="6">
    <source>
        <dbReference type="ARBA" id="ARBA00022729"/>
    </source>
</evidence>
<evidence type="ECO:0000256" key="4">
    <source>
        <dbReference type="ARBA" id="ARBA00022583"/>
    </source>
</evidence>
<feature type="disulfide bond" evidence="14">
    <location>
        <begin position="412"/>
        <end position="427"/>
    </location>
</feature>
<dbReference type="InterPro" id="IPR001881">
    <property type="entry name" value="EGF-like_Ca-bd_dom"/>
</dbReference>
<keyword evidence="6" id="KW-0732">Signal</keyword>
<dbReference type="SMART" id="SM00192">
    <property type="entry name" value="LDLa"/>
    <property type="match status" value="23"/>
</dbReference>
<organism evidence="18 19">
    <name type="scientific">Sinocyclocheilus rhinocerous</name>
    <dbReference type="NCBI Taxonomy" id="307959"/>
    <lineage>
        <taxon>Eukaryota</taxon>
        <taxon>Metazoa</taxon>
        <taxon>Chordata</taxon>
        <taxon>Craniata</taxon>
        <taxon>Vertebrata</taxon>
        <taxon>Euteleostomi</taxon>
        <taxon>Actinopterygii</taxon>
        <taxon>Neopterygii</taxon>
        <taxon>Teleostei</taxon>
        <taxon>Ostariophysi</taxon>
        <taxon>Cypriniformes</taxon>
        <taxon>Cyprinidae</taxon>
        <taxon>Cyprininae</taxon>
        <taxon>Sinocyclocheilus</taxon>
    </lineage>
</organism>
<dbReference type="Pfam" id="PF07645">
    <property type="entry name" value="EGF_CA"/>
    <property type="match status" value="1"/>
</dbReference>
<feature type="disulfide bond" evidence="14">
    <location>
        <begin position="790"/>
        <end position="805"/>
    </location>
</feature>
<feature type="disulfide bond" evidence="14">
    <location>
        <begin position="115"/>
        <end position="130"/>
    </location>
</feature>
<accession>A0A673MJD4</accession>
<dbReference type="PROSITE" id="PS50068">
    <property type="entry name" value="LDLRA_2"/>
    <property type="match status" value="23"/>
</dbReference>
<feature type="disulfide bond" evidence="14">
    <location>
        <begin position="328"/>
        <end position="343"/>
    </location>
</feature>
<keyword evidence="8 16" id="KW-1133">Transmembrane helix</keyword>
<dbReference type="SMART" id="SM00181">
    <property type="entry name" value="EGF"/>
    <property type="match status" value="11"/>
</dbReference>
<feature type="disulfide bond" evidence="14">
    <location>
        <begin position="250"/>
        <end position="265"/>
    </location>
</feature>
<dbReference type="PROSITE" id="PS01209">
    <property type="entry name" value="LDLRA_1"/>
    <property type="match status" value="7"/>
</dbReference>
<keyword evidence="10 13" id="KW-1015">Disulfide bond</keyword>
<dbReference type="FunFam" id="2.10.25.10:FF:000010">
    <property type="entry name" value="Pro-epidermal growth factor"/>
    <property type="match status" value="1"/>
</dbReference>
<feature type="domain" description="EGF-like" evidence="17">
    <location>
        <begin position="1709"/>
        <end position="1745"/>
    </location>
</feature>
<keyword evidence="4" id="KW-0254">Endocytosis</keyword>
<feature type="transmembrane region" description="Helical" evidence="16">
    <location>
        <begin position="1753"/>
        <end position="1772"/>
    </location>
</feature>
<dbReference type="CDD" id="cd00112">
    <property type="entry name" value="LDLa"/>
    <property type="match status" value="23"/>
</dbReference>
<evidence type="ECO:0000256" key="3">
    <source>
        <dbReference type="ARBA" id="ARBA00022536"/>
    </source>
</evidence>
<dbReference type="FunFam" id="2.120.10.30:FF:000241">
    <property type="entry name" value="Low-density lipoprotein receptor-related protein 6"/>
    <property type="match status" value="1"/>
</dbReference>
<feature type="disulfide bond" evidence="14">
    <location>
        <begin position="462"/>
        <end position="477"/>
    </location>
</feature>
<name>A0A673MJD4_9TELE</name>
<dbReference type="PROSITE" id="PS51120">
    <property type="entry name" value="LDLRB"/>
    <property type="match status" value="1"/>
</dbReference>
<feature type="disulfide bond" evidence="14">
    <location>
        <begin position="712"/>
        <end position="727"/>
    </location>
</feature>
<feature type="disulfide bond" evidence="14">
    <location>
        <begin position="751"/>
        <end position="766"/>
    </location>
</feature>
<dbReference type="PROSITE" id="PS01187">
    <property type="entry name" value="EGF_CA"/>
    <property type="match status" value="1"/>
</dbReference>
<dbReference type="Pfam" id="PF00057">
    <property type="entry name" value="Ldl_recept_a"/>
    <property type="match status" value="22"/>
</dbReference>
<feature type="disulfide bond" evidence="14">
    <location>
        <begin position="673"/>
        <end position="688"/>
    </location>
</feature>
<feature type="disulfide bond" evidence="14">
    <location>
        <begin position="37"/>
        <end position="52"/>
    </location>
</feature>
<feature type="disulfide bond" evidence="14">
    <location>
        <begin position="501"/>
        <end position="516"/>
    </location>
</feature>
<feature type="disulfide bond" evidence="14">
    <location>
        <begin position="830"/>
        <end position="845"/>
    </location>
</feature>
<dbReference type="Gene3D" id="2.10.25.10">
    <property type="entry name" value="Laminin"/>
    <property type="match status" value="2"/>
</dbReference>
<dbReference type="GO" id="GO:0012505">
    <property type="term" value="C:endomembrane system"/>
    <property type="evidence" value="ECO:0007669"/>
    <property type="project" value="UniProtKB-SubCell"/>
</dbReference>
<evidence type="ECO:0000256" key="16">
    <source>
        <dbReference type="SAM" id="Phobius"/>
    </source>
</evidence>
<evidence type="ECO:0000256" key="5">
    <source>
        <dbReference type="ARBA" id="ARBA00022692"/>
    </source>
</evidence>
<dbReference type="FunFam" id="4.10.400.10:FF:000045">
    <property type="entry name" value="Low-density lipoprotein receptor-related protein 2"/>
    <property type="match status" value="1"/>
</dbReference>
<dbReference type="Gene3D" id="4.10.400.10">
    <property type="entry name" value="Low-density Lipoprotein Receptor"/>
    <property type="match status" value="20"/>
</dbReference>
<evidence type="ECO:0000256" key="7">
    <source>
        <dbReference type="ARBA" id="ARBA00022737"/>
    </source>
</evidence>
<feature type="disulfide bond" evidence="14">
    <location>
        <begin position="899"/>
        <end position="917"/>
    </location>
</feature>
<dbReference type="InterPro" id="IPR011042">
    <property type="entry name" value="6-blade_b-propeller_TolB-like"/>
</dbReference>
<keyword evidence="11" id="KW-0675">Receptor</keyword>
<comment type="subcellular location">
    <subcellularLocation>
        <location evidence="2">Endomembrane system</location>
    </subcellularLocation>
    <subcellularLocation>
        <location evidence="1">Membrane</location>
        <topology evidence="1">Single-pass membrane protein</topology>
    </subcellularLocation>
</comment>
<dbReference type="PANTHER" id="PTHR22722:SF12">
    <property type="entry name" value="EGF-LIKE DOMAIN-CONTAINING PROTEIN"/>
    <property type="match status" value="1"/>
</dbReference>
<dbReference type="InterPro" id="IPR023415">
    <property type="entry name" value="LDLR_class-A_CS"/>
</dbReference>
<evidence type="ECO:0000256" key="14">
    <source>
        <dbReference type="PROSITE-ProRule" id="PRU00124"/>
    </source>
</evidence>
<reference evidence="18" key="1">
    <citation type="submission" date="2025-08" db="UniProtKB">
        <authorList>
            <consortium name="Ensembl"/>
        </authorList>
    </citation>
    <scope>IDENTIFICATION</scope>
</reference>
<dbReference type="PRINTS" id="PR00261">
    <property type="entry name" value="LDLRECEPTOR"/>
</dbReference>
<dbReference type="PROSITE" id="PS50026">
    <property type="entry name" value="EGF_3"/>
    <property type="match status" value="1"/>
</dbReference>
<proteinExistence type="predicted"/>
<feature type="disulfide bond" evidence="14">
    <location>
        <begin position="372"/>
        <end position="387"/>
    </location>
</feature>
<dbReference type="SUPFAM" id="SSF57424">
    <property type="entry name" value="LDL receptor-like module"/>
    <property type="match status" value="23"/>
</dbReference>
<keyword evidence="19" id="KW-1185">Reference proteome</keyword>
<dbReference type="InterPro" id="IPR009030">
    <property type="entry name" value="Growth_fac_rcpt_cys_sf"/>
</dbReference>
<dbReference type="InterPro" id="IPR018097">
    <property type="entry name" value="EGF_Ca-bd_CS"/>
</dbReference>
<feature type="disulfide bond" evidence="13">
    <location>
        <begin position="1735"/>
        <end position="1744"/>
    </location>
</feature>
<dbReference type="GO" id="GO:0006898">
    <property type="term" value="P:receptor-mediated endocytosis"/>
    <property type="evidence" value="ECO:0007669"/>
    <property type="project" value="TreeGrafter"/>
</dbReference>
<feature type="disulfide bond" evidence="14">
    <location>
        <begin position="160"/>
        <end position="175"/>
    </location>
</feature>
<dbReference type="PROSITE" id="PS01186">
    <property type="entry name" value="EGF_2"/>
    <property type="match status" value="1"/>
</dbReference>
<dbReference type="InterPro" id="IPR049883">
    <property type="entry name" value="NOTCH1_EGF-like"/>
</dbReference>
<evidence type="ECO:0000256" key="12">
    <source>
        <dbReference type="ARBA" id="ARBA00023180"/>
    </source>
</evidence>
<dbReference type="Pfam" id="PF00008">
    <property type="entry name" value="EGF"/>
    <property type="match status" value="1"/>
</dbReference>
<gene>
    <name evidence="18" type="primary">LOC107738845</name>
</gene>
<reference evidence="18" key="2">
    <citation type="submission" date="2025-09" db="UniProtKB">
        <authorList>
            <consortium name="Ensembl"/>
        </authorList>
    </citation>
    <scope>IDENTIFICATION</scope>
</reference>
<feature type="disulfide bond" evidence="14">
    <location>
        <begin position="892"/>
        <end position="904"/>
    </location>
</feature>
<dbReference type="Gene3D" id="2.120.10.30">
    <property type="entry name" value="TolB, C-terminal domain"/>
    <property type="match status" value="2"/>
</dbReference>
<dbReference type="FunFam" id="4.10.400.10:FF:000034">
    <property type="entry name" value="Low-density lipoprotein receptor-related protein 2"/>
    <property type="match status" value="1"/>
</dbReference>
<evidence type="ECO:0000256" key="1">
    <source>
        <dbReference type="ARBA" id="ARBA00004167"/>
    </source>
</evidence>
<feature type="disulfide bond" evidence="14">
    <location>
        <begin position="872"/>
        <end position="887"/>
    </location>
</feature>
<sequence length="1826" mass="199460">MACYMAARNSKPAPLKCRVGSKPCKDGRECVLYSHVCDGEMDCKDGSDEQDCGRQCQPGQFQCTSGGRCIEMNQVCDGSPQCLDKSDEAGCWKPSRSCSMRCDRDTHCIPKVFICNGIRDCLDGTDEANCAVSRPAQTSCKSPSVLCPGTSVCVSQAQLCDGRRDCPDGSDEASCIDACAAPGDFLCEDRRKCIEESLVCDGRSHCLDGSDEVGCSTMATKTTTTAPFKCRVGTKPCKDGRECVLYSHVCDGEMDCKDGSDEEHCELQCNPGMFQCIRGKKCIDFRQVCDGTPQCPDHSDEAGCWKPTKSCSIRCDGNSRCIPEVFICNGMRDCWDGSDEADCAMPTPPSPCKSPYVACQGTSLCILQQYLCDGRKDCPDGSDERPCLRNCPYRSDFMCKDRTKCVKRDLVCDGRSHCLDRSDEMGCPTTAPKTSTTVLLKCRVGSKPCKDGRECVLYSHVCDGEMDCKDGSDEADCDFNCKAGEFQCAHGRKCIDSKLLCDGKPQCQDFSDERDCFIRSKSCSHRCDNKTRCIPENFLCDGEKDCVDGTDESDCGYPTKVVKCESPAVLCRDGSLCIPHTMLCDGKRDCPDGYDETFCFDRCPNAGDFLCKDRKKCVERDLVCDGRSHCIDGSDEVGCPTTASETVSAPFRCRVGSKPCKDGRECVLYSHVCDGEMDCKDGSDEEDCEYQCKADQFQCAHGRMCIDRKQVCDGTPQCQDRSDELDCFSRSHECKHQCDNKARCIPESFLCDGEKDCVDATDEANCVVEPCSGDRFQCSNGQCVALALRCDGYADCRDHSDEKGCPQPPHCPVEQRCPHTHECLLKEWLCDGDQDCSDGSDEKNCKVTPLKCGEFQWSCVSKTQCIATTWRCDGVKDCKDESDESGCGQVKCPTHLFQCGSGECVDPDLVCNKASDCADGSDEGLGCLKNNCSSPSRPSCQHYCINTPHGARCGCKTGFRLQSDGLTCNDINECKEIQPAACSHKCLNTLGSYLCQCDPEFILEPDGHSCKTAEEPSLLISEQYELLNLGLRSSSIQALIAPGRKAIFSLDYDRREQKVYWVSLEEESIKYAFHGIKDNIGTIVKGVKSDSIAIDWMGRNLYWVDGVAGQILAVRLTSSVVEAQNYITVVDKDLHQPRSLVLLPQKGIMFWSEIGGQAQIERSGMDGSDRKVVVSRGLERPVSVTVDILTDRLYWTDEKLRCIGSATLDGENIRLLQLSEMPRLFSVAVFNDMVYWSDTHRRSVQGANKLIGKNRKVLLKRPGQPFDLKVVHPLLQPNVSGPCEKLRCSHVCLLAPGLKAVCRCPAGLLLAADGFACATPVDSSSSFLMLLSPNMITQIFTKSLQAGFGLKTWPEHRALPLPAVNEASDFDLLRKDSTISVADAGRGSVAQLKLSGSVFTPIGHVLQLKGDLVTALAVDWVTRNLYWSSVKSPQLYVTSPGGKYTSLVLPAELEGTISIALHPPTGRLCFTAMGWRAAQSLPQVDCAHMDGSNRTLLWSKAKMPASLAFSEKGTTLYWADIGNEMISSINMDGSNYKEYSTGSAFIVSFARVENIYFWITLDNGTAKVWYTDGFQPKLMWFEVKANVIELKAYSRSSQKGTNVCSENNGGCSHLCLPYPGGRSCRCAQDYLSVNKTKCVSNLKCPAGSKACRDGLTCISAAKFCDQIPDCQDGSDEECGSVKIKPGVKSKSGPGTAQSDRLPALASADGSESCEAERCSGHGTCVSVEGEPVCECEEGYSGDLCQNAASSSTALALTLTFLFGGALMAAVVLKRRRAQAAREEATEKETLVTDVEEHTTYSQNFANELYDPEEAPITPAITTPVVS</sequence>
<feature type="disulfide bond" evidence="14">
    <location>
        <begin position="76"/>
        <end position="91"/>
    </location>
</feature>
<dbReference type="Pfam" id="PF14670">
    <property type="entry name" value="FXa_inhibition"/>
    <property type="match status" value="1"/>
</dbReference>
<dbReference type="FunFam" id="2.10.25.10:FF:000037">
    <property type="entry name" value="Signal peptide, CUB domain and EGF-like domain-containing 2"/>
    <property type="match status" value="1"/>
</dbReference>
<dbReference type="SUPFAM" id="SSF57184">
    <property type="entry name" value="Growth factor receptor domain"/>
    <property type="match status" value="1"/>
</dbReference>
<comment type="caution">
    <text evidence="13">Lacks conserved residue(s) required for the propagation of feature annotation.</text>
</comment>
<evidence type="ECO:0000256" key="9">
    <source>
        <dbReference type="ARBA" id="ARBA00023136"/>
    </source>
</evidence>
<keyword evidence="5 16" id="KW-0812">Transmembrane</keyword>
<dbReference type="InterPro" id="IPR000033">
    <property type="entry name" value="LDLR_classB_rpt"/>
</dbReference>
<dbReference type="SUPFAM" id="SSF63825">
    <property type="entry name" value="YWTD domain"/>
    <property type="match status" value="2"/>
</dbReference>
<feature type="disulfide bond" evidence="14">
    <location>
        <begin position="289"/>
        <end position="304"/>
    </location>
</feature>
<keyword evidence="3 13" id="KW-0245">EGF-like domain</keyword>
<feature type="disulfide bond" evidence="14">
    <location>
        <begin position="200"/>
        <end position="215"/>
    </location>
</feature>
<feature type="disulfide bond" evidence="14">
    <location>
        <begin position="584"/>
        <end position="599"/>
    </location>
</feature>
<evidence type="ECO:0000256" key="15">
    <source>
        <dbReference type="PROSITE-ProRule" id="PRU00461"/>
    </source>
</evidence>
<evidence type="ECO:0000256" key="8">
    <source>
        <dbReference type="ARBA" id="ARBA00022989"/>
    </source>
</evidence>
<dbReference type="InterPro" id="IPR051221">
    <property type="entry name" value="LDLR-related"/>
</dbReference>
<feature type="disulfide bond" evidence="14">
    <location>
        <begin position="540"/>
        <end position="555"/>
    </location>
</feature>
<dbReference type="Proteomes" id="UP000472270">
    <property type="component" value="Unassembled WGS sequence"/>
</dbReference>
<dbReference type="Gene3D" id="4.10.1220.10">
    <property type="entry name" value="EGF-type module"/>
    <property type="match status" value="3"/>
</dbReference>